<dbReference type="InterPro" id="IPR013783">
    <property type="entry name" value="Ig-like_fold"/>
</dbReference>
<proteinExistence type="predicted"/>
<reference evidence="2 3" key="1">
    <citation type="journal article" date="2012" name="Stand. Genomic Sci.">
        <title>Complete genome sequencing and analysis of Saprospira grandis str. Lewin, a predatory marine bacterium.</title>
        <authorList>
            <person name="Saw J.H."/>
            <person name="Yuryev A."/>
            <person name="Kanbe M."/>
            <person name="Hou S."/>
            <person name="Young A.G."/>
            <person name="Aizawa S."/>
            <person name="Alam M."/>
        </authorList>
    </citation>
    <scope>NUCLEOTIDE SEQUENCE [LARGE SCALE GENOMIC DNA]</scope>
    <source>
        <strain evidence="2 3">Lewin</strain>
    </source>
</reference>
<accession>H6L459</accession>
<dbReference type="RefSeq" id="WP_015692658.1">
    <property type="nucleotide sequence ID" value="NC_016940.1"/>
</dbReference>
<dbReference type="InterPro" id="IPR011467">
    <property type="entry name" value="DUF1573"/>
</dbReference>
<dbReference type="AlphaFoldDB" id="H6L459"/>
<dbReference type="PANTHER" id="PTHR37833">
    <property type="entry name" value="LIPOPROTEIN-RELATED"/>
    <property type="match status" value="1"/>
</dbReference>
<evidence type="ECO:0000313" key="3">
    <source>
        <dbReference type="Proteomes" id="UP000007519"/>
    </source>
</evidence>
<name>H6L459_SAPGL</name>
<dbReference type="eggNOG" id="ENOG5031NHZ">
    <property type="taxonomic scope" value="Bacteria"/>
</dbReference>
<dbReference type="Pfam" id="PF07610">
    <property type="entry name" value="DUF1573"/>
    <property type="match status" value="1"/>
</dbReference>
<organism evidence="2 3">
    <name type="scientific">Saprospira grandis (strain Lewin)</name>
    <dbReference type="NCBI Taxonomy" id="984262"/>
    <lineage>
        <taxon>Bacteria</taxon>
        <taxon>Pseudomonadati</taxon>
        <taxon>Bacteroidota</taxon>
        <taxon>Saprospiria</taxon>
        <taxon>Saprospirales</taxon>
        <taxon>Saprospiraceae</taxon>
        <taxon>Saprospira</taxon>
    </lineage>
</organism>
<dbReference type="STRING" id="984262.SGRA_2314"/>
<gene>
    <name evidence="2" type="ordered locus">SGRA_2314</name>
</gene>
<dbReference type="EMBL" id="CP002831">
    <property type="protein sequence ID" value="AFC25043.1"/>
    <property type="molecule type" value="Genomic_DNA"/>
</dbReference>
<feature type="chain" id="PRO_5003603875" description="DUF1573 domain-containing protein" evidence="1">
    <location>
        <begin position="21"/>
        <end position="137"/>
    </location>
</feature>
<feature type="signal peptide" evidence="1">
    <location>
        <begin position="1"/>
        <end position="20"/>
    </location>
</feature>
<evidence type="ECO:0008006" key="4">
    <source>
        <dbReference type="Google" id="ProtNLM"/>
    </source>
</evidence>
<keyword evidence="3" id="KW-1185">Reference proteome</keyword>
<protein>
    <recommendedName>
        <fullName evidence="4">DUF1573 domain-containing protein</fullName>
    </recommendedName>
</protein>
<dbReference type="PANTHER" id="PTHR37833:SF1">
    <property type="entry name" value="SIGNAL PEPTIDE PROTEIN"/>
    <property type="match status" value="1"/>
</dbReference>
<dbReference type="HOGENOM" id="CLU_122784_1_0_10"/>
<dbReference type="Proteomes" id="UP000007519">
    <property type="component" value="Chromosome"/>
</dbReference>
<keyword evidence="1" id="KW-0732">Signal</keyword>
<dbReference type="KEGG" id="sgn:SGRA_2314"/>
<sequence length="137" mass="15064">MKTLFACLAFVALFASSSFAQNIDFETKEVNYGSIEKGANGVRLFKFTNSGDAPLIISKAKGSCGCTVPTYPKEPIMPGESAEIKVKYDTNRQGAFTKYVTLTTNAKNESTTRLKIYGEVKRQAAPTPKSKENMFNR</sequence>
<dbReference type="Gene3D" id="2.60.40.10">
    <property type="entry name" value="Immunoglobulins"/>
    <property type="match status" value="1"/>
</dbReference>
<evidence type="ECO:0000256" key="1">
    <source>
        <dbReference type="SAM" id="SignalP"/>
    </source>
</evidence>
<evidence type="ECO:0000313" key="2">
    <source>
        <dbReference type="EMBL" id="AFC25043.1"/>
    </source>
</evidence>
<dbReference type="OrthoDB" id="826619at2"/>